<dbReference type="OrthoDB" id="5013419at2759"/>
<sequence length="138" mass="15684">MRLQNALSLAQVTAKLANPITLDLSSRGAARNVTYVPCTEGTTDPICQLIRQPNPDVISEIIHPNGTVETKQIRYTREQLGDIRARNNVVSVEHQPGQVLPDRSAEFVENLSKRESAPPICYTETQKWFDQQEWGYWY</sequence>
<gene>
    <name evidence="1" type="ORF">DL546_003215</name>
</gene>
<dbReference type="EMBL" id="QVQW01000014">
    <property type="protein sequence ID" value="RKU46368.1"/>
    <property type="molecule type" value="Genomic_DNA"/>
</dbReference>
<dbReference type="Proteomes" id="UP000275385">
    <property type="component" value="Unassembled WGS sequence"/>
</dbReference>
<dbReference type="AlphaFoldDB" id="A0A420YEP6"/>
<reference evidence="1 2" key="1">
    <citation type="submission" date="2018-08" db="EMBL/GenBank/DDBJ databases">
        <title>Draft genome of the lignicolous fungus Coniochaeta pulveracea.</title>
        <authorList>
            <person name="Borstlap C.J."/>
            <person name="De Witt R.N."/>
            <person name="Botha A."/>
            <person name="Volschenk H."/>
        </authorList>
    </citation>
    <scope>NUCLEOTIDE SEQUENCE [LARGE SCALE GENOMIC DNA]</scope>
    <source>
        <strain evidence="1 2">CAB683</strain>
    </source>
</reference>
<evidence type="ECO:0000313" key="1">
    <source>
        <dbReference type="EMBL" id="RKU46368.1"/>
    </source>
</evidence>
<keyword evidence="2" id="KW-1185">Reference proteome</keyword>
<accession>A0A420YEP6</accession>
<comment type="caution">
    <text evidence="1">The sequence shown here is derived from an EMBL/GenBank/DDBJ whole genome shotgun (WGS) entry which is preliminary data.</text>
</comment>
<protein>
    <submittedName>
        <fullName evidence="1">Uncharacterized protein</fullName>
    </submittedName>
</protein>
<evidence type="ECO:0000313" key="2">
    <source>
        <dbReference type="Proteomes" id="UP000275385"/>
    </source>
</evidence>
<name>A0A420YEP6_9PEZI</name>
<organism evidence="1 2">
    <name type="scientific">Coniochaeta pulveracea</name>
    <dbReference type="NCBI Taxonomy" id="177199"/>
    <lineage>
        <taxon>Eukaryota</taxon>
        <taxon>Fungi</taxon>
        <taxon>Dikarya</taxon>
        <taxon>Ascomycota</taxon>
        <taxon>Pezizomycotina</taxon>
        <taxon>Sordariomycetes</taxon>
        <taxon>Sordariomycetidae</taxon>
        <taxon>Coniochaetales</taxon>
        <taxon>Coniochaetaceae</taxon>
        <taxon>Coniochaeta</taxon>
    </lineage>
</organism>
<proteinExistence type="predicted"/>